<evidence type="ECO:0000256" key="7">
    <source>
        <dbReference type="ARBA" id="ARBA00023049"/>
    </source>
</evidence>
<protein>
    <submittedName>
        <fullName evidence="10">M13 family peptidase</fullName>
    </submittedName>
</protein>
<reference evidence="10 11" key="2">
    <citation type="submission" date="2018-10" db="EMBL/GenBank/DDBJ databases">
        <title>Detection and isolation of Mycoplasma hominis as a predominant microorganism from pelvic cavity of patient with salpingitis and tubo-ovarian abscess.</title>
        <authorList>
            <person name="Guschin A.E."/>
            <person name="Khayrullina G.A."/>
            <person name="Rakovskaya I.V."/>
            <person name="Shelenkov A.A."/>
            <person name="Shagin D.A."/>
        </authorList>
    </citation>
    <scope>NUCLEOTIDE SEQUENCE [LARGE SCALE GENOMIC DNA]</scope>
    <source>
        <strain evidence="11">TOA</strain>
    </source>
</reference>
<dbReference type="InterPro" id="IPR008753">
    <property type="entry name" value="Peptidase_M13_N"/>
</dbReference>
<evidence type="ECO:0000256" key="1">
    <source>
        <dbReference type="ARBA" id="ARBA00001947"/>
    </source>
</evidence>
<evidence type="ECO:0000259" key="8">
    <source>
        <dbReference type="Pfam" id="PF01431"/>
    </source>
</evidence>
<dbReference type="SUPFAM" id="SSF55486">
    <property type="entry name" value="Metalloproteases ('zincins'), catalytic domain"/>
    <property type="match status" value="1"/>
</dbReference>
<sequence>MNKKLIPIDFFDAINKKWVDSHKIPDSKSSIGCFAQLDKNITTLTKKILNTWSEDASTIPNDPIINQLVKFYSLTKDWKLRYQAQLKPIKKLLSKINSLNSWKDVENNFLELKLSSLNTPLIFSVSTDFKNSDVQTLYLDVNSTILPDKSFYTDPAKKEKFINVWKNMVLKLLNKIDKNESKNNLIIENALKWDELTSSFLRDSEFYFDMVKICNTISTKELAQNVKTINIENILRQLIKCFPEEINAIDPNSINIAKSLTNEENFEYYKASLIIDAILTYAPYFDYSTIQIASEFNLAINGNKKIESKEKYQIKQAKRFFDIPFGTYYGKTYFGLKNKQTVEHMIKSMIDVYKEQLAKNSWLSKQTKEKAITKLNSIGVYVGFPEIIQDHYKYLIVEKFDGYNDLFENVLKFNKILAEHILSEYGKTEDKNLWHMSPAMVNAYYNPSKNVIVFPAAILQKPFFSADQSSSSNFGGIGAVIAHEISHGFDNNGANFDEKGNMINWWTEEDKKAFEIKTKEMINLFEGRETSVGKCNGTLTVSENIADAGGLSCALAAAKLEKDYNPKDFYINFATIWRTKYRPELQSLLLTIDCHAPAKLRTNVQIQNSDDFYTTFNVKKGDPMYLPPEKRVKIW</sequence>
<dbReference type="PRINTS" id="PR00786">
    <property type="entry name" value="NEPRILYSIN"/>
</dbReference>
<feature type="domain" description="Peptidase M13 C-terminal" evidence="8">
    <location>
        <begin position="442"/>
        <end position="632"/>
    </location>
</feature>
<name>A0A454CA63_METHO</name>
<dbReference type="RefSeq" id="WP_036438703.1">
    <property type="nucleotide sequence ID" value="NZ_CP033021.1"/>
</dbReference>
<dbReference type="PANTHER" id="PTHR11733">
    <property type="entry name" value="ZINC METALLOPROTEASE FAMILY M13 NEPRILYSIN-RELATED"/>
    <property type="match status" value="1"/>
</dbReference>
<evidence type="ECO:0000256" key="3">
    <source>
        <dbReference type="ARBA" id="ARBA00022670"/>
    </source>
</evidence>
<comment type="similarity">
    <text evidence="2">Belongs to the peptidase M13 family.</text>
</comment>
<dbReference type="Gene3D" id="3.40.390.10">
    <property type="entry name" value="Collagenase (Catalytic Domain)"/>
    <property type="match status" value="1"/>
</dbReference>
<dbReference type="GO" id="GO:0005886">
    <property type="term" value="C:plasma membrane"/>
    <property type="evidence" value="ECO:0007669"/>
    <property type="project" value="TreeGrafter"/>
</dbReference>
<dbReference type="InterPro" id="IPR024079">
    <property type="entry name" value="MetalloPept_cat_dom_sf"/>
</dbReference>
<evidence type="ECO:0000256" key="2">
    <source>
        <dbReference type="ARBA" id="ARBA00007357"/>
    </source>
</evidence>
<organism evidence="10 11">
    <name type="scientific">Metamycoplasma hominis</name>
    <name type="common">Mycoplasma hominis</name>
    <dbReference type="NCBI Taxonomy" id="2098"/>
    <lineage>
        <taxon>Bacteria</taxon>
        <taxon>Bacillati</taxon>
        <taxon>Mycoplasmatota</taxon>
        <taxon>Mycoplasmoidales</taxon>
        <taxon>Metamycoplasmataceae</taxon>
        <taxon>Metamycoplasma</taxon>
    </lineage>
</organism>
<dbReference type="CDD" id="cd08662">
    <property type="entry name" value="M13"/>
    <property type="match status" value="1"/>
</dbReference>
<evidence type="ECO:0000256" key="4">
    <source>
        <dbReference type="ARBA" id="ARBA00022723"/>
    </source>
</evidence>
<evidence type="ECO:0000256" key="6">
    <source>
        <dbReference type="ARBA" id="ARBA00022833"/>
    </source>
</evidence>
<dbReference type="AlphaFoldDB" id="A0A454CA63"/>
<dbReference type="InterPro" id="IPR000718">
    <property type="entry name" value="Peptidase_M13"/>
</dbReference>
<dbReference type="EMBL" id="CP033021">
    <property type="protein sequence ID" value="AYN65600.1"/>
    <property type="molecule type" value="Genomic_DNA"/>
</dbReference>
<keyword evidence="7" id="KW-0482">Metalloprotease</keyword>
<dbReference type="Pfam" id="PF01431">
    <property type="entry name" value="Peptidase_M13"/>
    <property type="match status" value="1"/>
</dbReference>
<dbReference type="GO" id="GO:0046872">
    <property type="term" value="F:metal ion binding"/>
    <property type="evidence" value="ECO:0007669"/>
    <property type="project" value="UniProtKB-KW"/>
</dbReference>
<keyword evidence="6" id="KW-0862">Zinc</keyword>
<evidence type="ECO:0000313" key="10">
    <source>
        <dbReference type="EMBL" id="AYN65600.1"/>
    </source>
</evidence>
<accession>A0A454CA63</accession>
<evidence type="ECO:0000259" key="9">
    <source>
        <dbReference type="Pfam" id="PF05649"/>
    </source>
</evidence>
<dbReference type="PANTHER" id="PTHR11733:SF167">
    <property type="entry name" value="FI17812P1-RELATED"/>
    <property type="match status" value="1"/>
</dbReference>
<dbReference type="PROSITE" id="PS51885">
    <property type="entry name" value="NEPRILYSIN"/>
    <property type="match status" value="1"/>
</dbReference>
<keyword evidence="5" id="KW-0378">Hydrolase</keyword>
<dbReference type="Gene3D" id="1.10.1380.10">
    <property type="entry name" value="Neutral endopeptidase , domain2"/>
    <property type="match status" value="1"/>
</dbReference>
<comment type="cofactor">
    <cofactor evidence="1">
        <name>Zn(2+)</name>
        <dbReference type="ChEBI" id="CHEBI:29105"/>
    </cofactor>
</comment>
<keyword evidence="3" id="KW-0645">Protease</keyword>
<gene>
    <name evidence="10" type="ORF">KN71_002810</name>
</gene>
<dbReference type="OrthoDB" id="9775677at2"/>
<dbReference type="InterPro" id="IPR018497">
    <property type="entry name" value="Peptidase_M13_C"/>
</dbReference>
<reference evidence="10 11" key="1">
    <citation type="submission" date="2014-08" db="EMBL/GenBank/DDBJ databases">
        <authorList>
            <person name="Kuleshov K."/>
            <person name="Dedkov V."/>
            <person name="Markelov M."/>
            <person name="Pimkina E."/>
        </authorList>
    </citation>
    <scope>NUCLEOTIDE SEQUENCE [LARGE SCALE GENOMIC DNA]</scope>
    <source>
        <strain evidence="11">TOA</strain>
    </source>
</reference>
<evidence type="ECO:0000256" key="5">
    <source>
        <dbReference type="ARBA" id="ARBA00022801"/>
    </source>
</evidence>
<dbReference type="GO" id="GO:0004222">
    <property type="term" value="F:metalloendopeptidase activity"/>
    <property type="evidence" value="ECO:0007669"/>
    <property type="project" value="InterPro"/>
</dbReference>
<evidence type="ECO:0000313" key="11">
    <source>
        <dbReference type="Proteomes" id="UP000029712"/>
    </source>
</evidence>
<dbReference type="Pfam" id="PF05649">
    <property type="entry name" value="Peptidase_M13_N"/>
    <property type="match status" value="1"/>
</dbReference>
<dbReference type="GO" id="GO:0016485">
    <property type="term" value="P:protein processing"/>
    <property type="evidence" value="ECO:0007669"/>
    <property type="project" value="TreeGrafter"/>
</dbReference>
<feature type="domain" description="Peptidase M13 N-terminal" evidence="9">
    <location>
        <begin position="9"/>
        <end position="385"/>
    </location>
</feature>
<dbReference type="Proteomes" id="UP000029712">
    <property type="component" value="Chromosome"/>
</dbReference>
<proteinExistence type="inferred from homology"/>
<keyword evidence="4" id="KW-0479">Metal-binding</keyword>
<dbReference type="InterPro" id="IPR042089">
    <property type="entry name" value="Peptidase_M13_dom_2"/>
</dbReference>